<sequence length="38" mass="4077">MTHFGGAPRREASAHTKIASARLWPFRARLGASAAARV</sequence>
<proteinExistence type="predicted"/>
<accession>A0A6J4J1B7</accession>
<reference evidence="1" key="1">
    <citation type="submission" date="2020-02" db="EMBL/GenBank/DDBJ databases">
        <authorList>
            <person name="Meier V. D."/>
        </authorList>
    </citation>
    <scope>NUCLEOTIDE SEQUENCE</scope>
    <source>
        <strain evidence="1">AVDCRST_MAG08</strain>
    </source>
</reference>
<dbReference type="AlphaFoldDB" id="A0A6J4J1B7"/>
<gene>
    <name evidence="1" type="ORF">AVDCRST_MAG08-2943</name>
</gene>
<organism evidence="1">
    <name type="scientific">uncultured Acetobacteraceae bacterium</name>
    <dbReference type="NCBI Taxonomy" id="169975"/>
    <lineage>
        <taxon>Bacteria</taxon>
        <taxon>Pseudomonadati</taxon>
        <taxon>Pseudomonadota</taxon>
        <taxon>Alphaproteobacteria</taxon>
        <taxon>Acetobacterales</taxon>
        <taxon>Acetobacteraceae</taxon>
        <taxon>environmental samples</taxon>
    </lineage>
</organism>
<name>A0A6J4J1B7_9PROT</name>
<evidence type="ECO:0000313" key="1">
    <source>
        <dbReference type="EMBL" id="CAA9266764.1"/>
    </source>
</evidence>
<dbReference type="EMBL" id="CADCTG010000219">
    <property type="protein sequence ID" value="CAA9266764.1"/>
    <property type="molecule type" value="Genomic_DNA"/>
</dbReference>
<protein>
    <submittedName>
        <fullName evidence="1">Uncharacterized protein</fullName>
    </submittedName>
</protein>